<name>A6HVG8_RAT</name>
<organism evidence="1 2">
    <name type="scientific">Rattus norvegicus</name>
    <name type="common">Rat</name>
    <dbReference type="NCBI Taxonomy" id="10116"/>
    <lineage>
        <taxon>Eukaryota</taxon>
        <taxon>Metazoa</taxon>
        <taxon>Chordata</taxon>
        <taxon>Craniata</taxon>
        <taxon>Vertebrata</taxon>
        <taxon>Euteleostomi</taxon>
        <taxon>Mammalia</taxon>
        <taxon>Eutheria</taxon>
        <taxon>Euarchontoglires</taxon>
        <taxon>Glires</taxon>
        <taxon>Rodentia</taxon>
        <taxon>Myomorpha</taxon>
        <taxon>Muroidea</taxon>
        <taxon>Muridae</taxon>
        <taxon>Murinae</taxon>
        <taxon>Rattus</taxon>
    </lineage>
</organism>
<gene>
    <name evidence="1" type="ORF">rCG_28915</name>
</gene>
<feature type="non-terminal residue" evidence="1">
    <location>
        <position position="62"/>
    </location>
</feature>
<evidence type="ECO:0000313" key="1">
    <source>
        <dbReference type="EMBL" id="EDL82104.1"/>
    </source>
</evidence>
<dbReference type="EMBL" id="CH473952">
    <property type="protein sequence ID" value="EDL82104.1"/>
    <property type="molecule type" value="Genomic_DNA"/>
</dbReference>
<dbReference type="AlphaFoldDB" id="A6HVG8"/>
<reference evidence="2" key="1">
    <citation type="submission" date="2005-09" db="EMBL/GenBank/DDBJ databases">
        <authorList>
            <person name="Mural R.J."/>
            <person name="Li P.W."/>
            <person name="Adams M.D."/>
            <person name="Amanatides P.G."/>
            <person name="Baden-Tillson H."/>
            <person name="Barnstead M."/>
            <person name="Chin S.H."/>
            <person name="Dew I."/>
            <person name="Evans C.A."/>
            <person name="Ferriera S."/>
            <person name="Flanigan M."/>
            <person name="Fosler C."/>
            <person name="Glodek A."/>
            <person name="Gu Z."/>
            <person name="Holt R.A."/>
            <person name="Jennings D."/>
            <person name="Kraft C.L."/>
            <person name="Lu F."/>
            <person name="Nguyen T."/>
            <person name="Nusskern D.R."/>
            <person name="Pfannkoch C.M."/>
            <person name="Sitter C."/>
            <person name="Sutton G.G."/>
            <person name="Venter J.C."/>
            <person name="Wang Z."/>
            <person name="Woodage T."/>
            <person name="Zheng X.H."/>
            <person name="Zhong F."/>
        </authorList>
    </citation>
    <scope>NUCLEOTIDE SEQUENCE [LARGE SCALE GENOMIC DNA]</scope>
    <source>
        <strain>BN</strain>
        <strain evidence="2">Sprague-Dawley</strain>
    </source>
</reference>
<proteinExistence type="predicted"/>
<dbReference type="Proteomes" id="UP000234681">
    <property type="component" value="Chromosome 2"/>
</dbReference>
<accession>A6HVG8</accession>
<sequence length="62" mass="6652">MSRCCVTLKRDGQILLTPEHRKFPGVAGHPAVVILGPAQCKHRKGSSLIRGINKGSITSCRA</sequence>
<evidence type="ECO:0000313" key="2">
    <source>
        <dbReference type="Proteomes" id="UP000234681"/>
    </source>
</evidence>
<protein>
    <submittedName>
        <fullName evidence="1">RCG28915</fullName>
    </submittedName>
</protein>